<feature type="binding site" evidence="11">
    <location>
        <position position="298"/>
    </location>
    <ligand>
        <name>ATP</name>
        <dbReference type="ChEBI" id="CHEBI:30616"/>
    </ligand>
</feature>
<sequence length="486" mass="54396">MKFIVKLFPEITIKSRSVRQRFAKRLASNLKIQLLRLDSRLWIKPHWDFIEIIAEQADPAFGEAIKDVLGRTPGIASYSEVSEIPFTTFDALLEPLVEINAARLAGKTFAVRVKRVGDHDFTSIDMERYLGGGLRARTQTAGIDLSKPDEVVQVELRHSRAFIVTDRRQGLGGFPLGTQDDVLSLISGGFDSTVATYQTMRRGCKTHFCFFNLGGLAHEVGVRQVSHHIWQRYGSAAKVKFISIPFEEVVGDILENVHHSMMGVVLKRVMLRAANKVAWRLGAGALVTGESIAQVSSQTLTNLNVIDEASEVLVLRPLIVTDKQDIINQAKQIGTYDYAASMPEYCGVISDRPTVNASLAKVKEEEAKLSEEVFNRALDRATVRKIDRILEDLPNLDELEAPVCQVVRAQQDVVIDIRHPDEQEQQPLDLPGQTVLHIPFYKLNAAFAELQQNRQYLLYCEQGVMSKLHAVHLRDAGFDNVGVYQP</sequence>
<dbReference type="InterPro" id="IPR050102">
    <property type="entry name" value="tRNA_sulfurtransferase_ThiI"/>
</dbReference>
<dbReference type="InterPro" id="IPR026340">
    <property type="entry name" value="THII_Thiazole_biosynth_dom"/>
</dbReference>
<dbReference type="PROSITE" id="PS50206">
    <property type="entry name" value="RHODANESE_3"/>
    <property type="match status" value="1"/>
</dbReference>
<keyword evidence="10" id="KW-0676">Redox-active center</keyword>
<dbReference type="NCBIfam" id="TIGR00342">
    <property type="entry name" value="tRNA uracil 4-sulfurtransferase ThiI"/>
    <property type="match status" value="1"/>
</dbReference>
<dbReference type="InterPro" id="IPR001763">
    <property type="entry name" value="Rhodanese-like_dom"/>
</dbReference>
<dbReference type="Pfam" id="PF02926">
    <property type="entry name" value="THUMP"/>
    <property type="match status" value="1"/>
</dbReference>
<evidence type="ECO:0000256" key="10">
    <source>
        <dbReference type="ARBA" id="ARBA00023284"/>
    </source>
</evidence>
<dbReference type="EC" id="2.8.1.4" evidence="11"/>
<evidence type="ECO:0000256" key="8">
    <source>
        <dbReference type="ARBA" id="ARBA00022977"/>
    </source>
</evidence>
<keyword evidence="4 11" id="KW-0808">Transferase</keyword>
<comment type="caution">
    <text evidence="14">The sequence shown here is derived from an EMBL/GenBank/DDBJ whole genome shotgun (WGS) entry which is preliminary data.</text>
</comment>
<dbReference type="Gene3D" id="3.40.50.620">
    <property type="entry name" value="HUPs"/>
    <property type="match status" value="1"/>
</dbReference>
<keyword evidence="3 11" id="KW-0820">tRNA-binding</keyword>
<dbReference type="Gene3D" id="3.30.70.1510">
    <property type="entry name" value="THUMP domain-like"/>
    <property type="match status" value="1"/>
</dbReference>
<organism evidence="14 15">
    <name type="scientific">Balneatrix alpica</name>
    <dbReference type="NCBI Taxonomy" id="75684"/>
    <lineage>
        <taxon>Bacteria</taxon>
        <taxon>Pseudomonadati</taxon>
        <taxon>Pseudomonadota</taxon>
        <taxon>Gammaproteobacteria</taxon>
        <taxon>Oceanospirillales</taxon>
        <taxon>Balneatrichaceae</taxon>
        <taxon>Balneatrix</taxon>
    </lineage>
</organism>
<dbReference type="GO" id="GO:0140741">
    <property type="term" value="F:tRNA-uracil-4 sulfurtransferase activity"/>
    <property type="evidence" value="ECO:0007669"/>
    <property type="project" value="UniProtKB-EC"/>
</dbReference>
<dbReference type="Gene3D" id="3.40.250.10">
    <property type="entry name" value="Rhodanese-like domain"/>
    <property type="match status" value="1"/>
</dbReference>
<dbReference type="InterPro" id="IPR020536">
    <property type="entry name" value="ThiI_AANH"/>
</dbReference>
<dbReference type="NCBIfam" id="TIGR04271">
    <property type="entry name" value="ThiI_C_thiazole"/>
    <property type="match status" value="1"/>
</dbReference>
<dbReference type="SUPFAM" id="SSF52402">
    <property type="entry name" value="Adenine nucleotide alpha hydrolases-like"/>
    <property type="match status" value="1"/>
</dbReference>
<evidence type="ECO:0000256" key="5">
    <source>
        <dbReference type="ARBA" id="ARBA00022741"/>
    </source>
</evidence>
<dbReference type="CDD" id="cd00158">
    <property type="entry name" value="RHOD"/>
    <property type="match status" value="1"/>
</dbReference>
<evidence type="ECO:0000256" key="2">
    <source>
        <dbReference type="ARBA" id="ARBA00022490"/>
    </source>
</evidence>
<dbReference type="InterPro" id="IPR003720">
    <property type="entry name" value="tRNA_STrfase"/>
</dbReference>
<dbReference type="InterPro" id="IPR049961">
    <property type="entry name" value="ThiI_N"/>
</dbReference>
<accession>A0ABV5Z946</accession>
<evidence type="ECO:0000259" key="12">
    <source>
        <dbReference type="PROSITE" id="PS50206"/>
    </source>
</evidence>
<dbReference type="SMART" id="SM00981">
    <property type="entry name" value="THUMP"/>
    <property type="match status" value="1"/>
</dbReference>
<dbReference type="SUPFAM" id="SSF143437">
    <property type="entry name" value="THUMP domain-like"/>
    <property type="match status" value="1"/>
</dbReference>
<evidence type="ECO:0000256" key="4">
    <source>
        <dbReference type="ARBA" id="ARBA00022679"/>
    </source>
</evidence>
<dbReference type="InterPro" id="IPR014729">
    <property type="entry name" value="Rossmann-like_a/b/a_fold"/>
</dbReference>
<dbReference type="CDD" id="cd01712">
    <property type="entry name" value="PPase_ThiI"/>
    <property type="match status" value="1"/>
</dbReference>
<feature type="binding site" evidence="11">
    <location>
        <begin position="185"/>
        <end position="186"/>
    </location>
    <ligand>
        <name>ATP</name>
        <dbReference type="ChEBI" id="CHEBI:30616"/>
    </ligand>
</feature>
<keyword evidence="9" id="KW-1015">Disulfide bond</keyword>
<feature type="domain" description="Rhodanese" evidence="12">
    <location>
        <begin position="408"/>
        <end position="484"/>
    </location>
</feature>
<comment type="function">
    <text evidence="11">Catalyzes the ATP-dependent transfer of a sulfur to tRNA to produce 4-thiouridine in position 8 of tRNAs, which functions as a near-UV photosensor. Also catalyzes the transfer of sulfur to the sulfur carrier protein ThiS, forming ThiS-thiocarboxylate. This is a step in the synthesis of thiazole, in the thiamine biosynthesis pathway. The sulfur is donated as persulfide by IscS.</text>
</comment>
<feature type="binding site" evidence="11">
    <location>
        <position position="289"/>
    </location>
    <ligand>
        <name>ATP</name>
        <dbReference type="ChEBI" id="CHEBI:30616"/>
    </ligand>
</feature>
<proteinExistence type="inferred from homology"/>
<dbReference type="SUPFAM" id="SSF52821">
    <property type="entry name" value="Rhodanese/Cell cycle control phosphatase"/>
    <property type="match status" value="1"/>
</dbReference>
<comment type="pathway">
    <text evidence="11">Cofactor biosynthesis; thiamine diphosphate biosynthesis.</text>
</comment>
<evidence type="ECO:0000256" key="11">
    <source>
        <dbReference type="HAMAP-Rule" id="MF_00021"/>
    </source>
</evidence>
<comment type="catalytic activity">
    <reaction evidence="11">
        <text>[ThiI sulfur-carrier protein]-S-sulfanyl-L-cysteine + a uridine in tRNA + 2 reduced [2Fe-2S]-[ferredoxin] + ATP + H(+) = [ThiI sulfur-carrier protein]-L-cysteine + a 4-thiouridine in tRNA + 2 oxidized [2Fe-2S]-[ferredoxin] + AMP + diphosphate</text>
        <dbReference type="Rhea" id="RHEA:24176"/>
        <dbReference type="Rhea" id="RHEA-COMP:10000"/>
        <dbReference type="Rhea" id="RHEA-COMP:10001"/>
        <dbReference type="Rhea" id="RHEA-COMP:13337"/>
        <dbReference type="Rhea" id="RHEA-COMP:13338"/>
        <dbReference type="Rhea" id="RHEA-COMP:13339"/>
        <dbReference type="Rhea" id="RHEA-COMP:13340"/>
        <dbReference type="ChEBI" id="CHEBI:15378"/>
        <dbReference type="ChEBI" id="CHEBI:29950"/>
        <dbReference type="ChEBI" id="CHEBI:30616"/>
        <dbReference type="ChEBI" id="CHEBI:33019"/>
        <dbReference type="ChEBI" id="CHEBI:33737"/>
        <dbReference type="ChEBI" id="CHEBI:33738"/>
        <dbReference type="ChEBI" id="CHEBI:61963"/>
        <dbReference type="ChEBI" id="CHEBI:65315"/>
        <dbReference type="ChEBI" id="CHEBI:136798"/>
        <dbReference type="ChEBI" id="CHEBI:456215"/>
        <dbReference type="EC" id="2.8.1.4"/>
    </reaction>
</comment>
<feature type="domain" description="THUMP" evidence="13">
    <location>
        <begin position="63"/>
        <end position="167"/>
    </location>
</feature>
<dbReference type="PANTHER" id="PTHR43209">
    <property type="entry name" value="TRNA SULFURTRANSFERASE"/>
    <property type="match status" value="1"/>
</dbReference>
<dbReference type="InterPro" id="IPR036873">
    <property type="entry name" value="Rhodanese-like_dom_sf"/>
</dbReference>
<evidence type="ECO:0000256" key="1">
    <source>
        <dbReference type="ARBA" id="ARBA00004496"/>
    </source>
</evidence>
<feature type="active site" description="Cysteine persulfide intermediate" evidence="11">
    <location>
        <position position="460"/>
    </location>
</feature>
<dbReference type="Pfam" id="PF02568">
    <property type="entry name" value="ThiI"/>
    <property type="match status" value="1"/>
</dbReference>
<dbReference type="Gene3D" id="3.30.2130.30">
    <property type="match status" value="1"/>
</dbReference>
<protein>
    <recommendedName>
        <fullName evidence="11">tRNA sulfurtransferase</fullName>
        <ecNumber evidence="11">2.8.1.4</ecNumber>
    </recommendedName>
    <alternativeName>
        <fullName evidence="11">Sulfur carrier protein ThiS sulfurtransferase</fullName>
    </alternativeName>
    <alternativeName>
        <fullName evidence="11">Thiamine biosynthesis protein ThiI</fullName>
    </alternativeName>
    <alternativeName>
        <fullName evidence="11">tRNA 4-thiouridine synthase</fullName>
    </alternativeName>
</protein>
<dbReference type="RefSeq" id="WP_027313849.1">
    <property type="nucleotide sequence ID" value="NZ_JBHLZN010000001.1"/>
</dbReference>
<dbReference type="InterPro" id="IPR049962">
    <property type="entry name" value="THUMP_ThiI"/>
</dbReference>
<keyword evidence="5 11" id="KW-0547">Nucleotide-binding</keyword>
<dbReference type="EMBL" id="JBHLZN010000001">
    <property type="protein sequence ID" value="MFB9885783.1"/>
    <property type="molecule type" value="Genomic_DNA"/>
</dbReference>
<dbReference type="Pfam" id="PF00581">
    <property type="entry name" value="Rhodanese"/>
    <property type="match status" value="1"/>
</dbReference>
<feature type="binding site" evidence="11">
    <location>
        <position position="267"/>
    </location>
    <ligand>
        <name>ATP</name>
        <dbReference type="ChEBI" id="CHEBI:30616"/>
    </ligand>
</feature>
<dbReference type="PANTHER" id="PTHR43209:SF1">
    <property type="entry name" value="TRNA SULFURTRANSFERASE"/>
    <property type="match status" value="1"/>
</dbReference>
<evidence type="ECO:0000256" key="6">
    <source>
        <dbReference type="ARBA" id="ARBA00022840"/>
    </source>
</evidence>
<reference evidence="14 15" key="1">
    <citation type="submission" date="2024-09" db="EMBL/GenBank/DDBJ databases">
        <authorList>
            <person name="Sun Q."/>
            <person name="Mori K."/>
        </authorList>
    </citation>
    <scope>NUCLEOTIDE SEQUENCE [LARGE SCALE GENOMIC DNA]</scope>
    <source>
        <strain evidence="14 15">ATCC 51285</strain>
    </source>
</reference>
<evidence type="ECO:0000256" key="3">
    <source>
        <dbReference type="ARBA" id="ARBA00022555"/>
    </source>
</evidence>
<keyword evidence="6 11" id="KW-0067">ATP-binding</keyword>
<keyword evidence="15" id="KW-1185">Reference proteome</keyword>
<comment type="catalytic activity">
    <reaction evidence="11">
        <text>[ThiS sulfur-carrier protein]-C-terminal Gly-Gly-AMP + S-sulfanyl-L-cysteinyl-[cysteine desulfurase] + AH2 = [ThiS sulfur-carrier protein]-C-terminal-Gly-aminoethanethioate + L-cysteinyl-[cysteine desulfurase] + A + AMP + 2 H(+)</text>
        <dbReference type="Rhea" id="RHEA:43340"/>
        <dbReference type="Rhea" id="RHEA-COMP:12157"/>
        <dbReference type="Rhea" id="RHEA-COMP:12158"/>
        <dbReference type="Rhea" id="RHEA-COMP:12910"/>
        <dbReference type="Rhea" id="RHEA-COMP:19908"/>
        <dbReference type="ChEBI" id="CHEBI:13193"/>
        <dbReference type="ChEBI" id="CHEBI:15378"/>
        <dbReference type="ChEBI" id="CHEBI:17499"/>
        <dbReference type="ChEBI" id="CHEBI:29950"/>
        <dbReference type="ChEBI" id="CHEBI:61963"/>
        <dbReference type="ChEBI" id="CHEBI:90618"/>
        <dbReference type="ChEBI" id="CHEBI:232372"/>
        <dbReference type="ChEBI" id="CHEBI:456215"/>
    </reaction>
</comment>
<comment type="similarity">
    <text evidence="11">Belongs to the ThiI family.</text>
</comment>
<dbReference type="CDD" id="cd11716">
    <property type="entry name" value="THUMP_ThiI"/>
    <property type="match status" value="1"/>
</dbReference>
<evidence type="ECO:0000313" key="15">
    <source>
        <dbReference type="Proteomes" id="UP001589628"/>
    </source>
</evidence>
<evidence type="ECO:0000256" key="7">
    <source>
        <dbReference type="ARBA" id="ARBA00022884"/>
    </source>
</evidence>
<dbReference type="HAMAP" id="MF_00021">
    <property type="entry name" value="ThiI"/>
    <property type="match status" value="1"/>
</dbReference>
<evidence type="ECO:0000256" key="9">
    <source>
        <dbReference type="ARBA" id="ARBA00023157"/>
    </source>
</evidence>
<keyword evidence="8 11" id="KW-0784">Thiamine biosynthesis</keyword>
<dbReference type="Proteomes" id="UP001589628">
    <property type="component" value="Unassembled WGS sequence"/>
</dbReference>
<dbReference type="PROSITE" id="PS51165">
    <property type="entry name" value="THUMP"/>
    <property type="match status" value="1"/>
</dbReference>
<evidence type="ECO:0000259" key="13">
    <source>
        <dbReference type="PROSITE" id="PS51165"/>
    </source>
</evidence>
<comment type="subcellular location">
    <subcellularLocation>
        <location evidence="1 11">Cytoplasm</location>
    </subcellularLocation>
</comment>
<dbReference type="InterPro" id="IPR004114">
    <property type="entry name" value="THUMP_dom"/>
</dbReference>
<keyword evidence="7 11" id="KW-0694">RNA-binding</keyword>
<keyword evidence="2 11" id="KW-0963">Cytoplasm</keyword>
<comment type="caution">
    <text evidence="11">Lacks conserved residue(s) required for the propagation of feature annotation.</text>
</comment>
<gene>
    <name evidence="11 14" type="primary">thiI</name>
    <name evidence="14" type="ORF">ACFFLH_05095</name>
</gene>
<name>A0ABV5Z946_9GAMM</name>
<evidence type="ECO:0000313" key="14">
    <source>
        <dbReference type="EMBL" id="MFB9885783.1"/>
    </source>
</evidence>